<dbReference type="PANTHER" id="PTHR34071:SF2">
    <property type="entry name" value="FLAVIN-NUCLEOTIDE-BINDING PROTEIN"/>
    <property type="match status" value="1"/>
</dbReference>
<organism evidence="1 2">
    <name type="scientific">Ferrovibrio terrae</name>
    <dbReference type="NCBI Taxonomy" id="2594003"/>
    <lineage>
        <taxon>Bacteria</taxon>
        <taxon>Pseudomonadati</taxon>
        <taxon>Pseudomonadota</taxon>
        <taxon>Alphaproteobacteria</taxon>
        <taxon>Rhodospirillales</taxon>
        <taxon>Rhodospirillaceae</taxon>
        <taxon>Ferrovibrio</taxon>
    </lineage>
</organism>
<dbReference type="InterPro" id="IPR012349">
    <property type="entry name" value="Split_barrel_FMN-bd"/>
</dbReference>
<evidence type="ECO:0000313" key="1">
    <source>
        <dbReference type="EMBL" id="QDO99151.1"/>
    </source>
</evidence>
<dbReference type="EMBL" id="CP041636">
    <property type="protein sequence ID" value="QDO99151.1"/>
    <property type="molecule type" value="Genomic_DNA"/>
</dbReference>
<dbReference type="PANTHER" id="PTHR34071">
    <property type="entry name" value="5-NITROIMIDAZOLE ANTIBIOTICS RESISTANCE PROTEIN, NIMA-FAMILY-RELATED PROTEIN-RELATED"/>
    <property type="match status" value="1"/>
</dbReference>
<dbReference type="AlphaFoldDB" id="A0A516H620"/>
<evidence type="ECO:0000313" key="2">
    <source>
        <dbReference type="Proteomes" id="UP000317496"/>
    </source>
</evidence>
<sequence length="216" mass="23538">MNQIAPSPRSRVVRVGDRGHYDAATLHAILDAGYVCHVAFVHDGQPMVIPTAYWREADHLYIHGSTKSRMAMALATGIPASVAVTLLDGLVLARSAFHHSMNYRSVVAMGVFEKIPDEHKMAALEAFTERVAPGRWADIRAPNRQEMKGTMVLRMPLDEASAKIRSGPPKDDAEDMAIPAWAGVLPFTQGFAMPVPDPQLGAGVALPDYLRTLTSR</sequence>
<dbReference type="OrthoDB" id="116031at2"/>
<dbReference type="Pfam" id="PF12900">
    <property type="entry name" value="Pyridox_ox_2"/>
    <property type="match status" value="1"/>
</dbReference>
<dbReference type="KEGG" id="fer:FNB15_18555"/>
<dbReference type="RefSeq" id="WP_144258147.1">
    <property type="nucleotide sequence ID" value="NZ_CP041636.1"/>
</dbReference>
<dbReference type="Proteomes" id="UP000317496">
    <property type="component" value="Chromosome"/>
</dbReference>
<name>A0A516H620_9PROT</name>
<dbReference type="InterPro" id="IPR024747">
    <property type="entry name" value="Pyridox_Oxase-rel"/>
</dbReference>
<reference evidence="1 2" key="1">
    <citation type="submission" date="2019-07" db="EMBL/GenBank/DDBJ databases">
        <title>Genome sequencing for Ferrovibrio sp. K5.</title>
        <authorList>
            <person name="Park S.-J."/>
        </authorList>
    </citation>
    <scope>NUCLEOTIDE SEQUENCE [LARGE SCALE GENOMIC DNA]</scope>
    <source>
        <strain evidence="1 2">K5</strain>
    </source>
</reference>
<protein>
    <submittedName>
        <fullName evidence="1">Pyridoxamine 5'-phosphate oxidase family protein</fullName>
    </submittedName>
</protein>
<dbReference type="SUPFAM" id="SSF50475">
    <property type="entry name" value="FMN-binding split barrel"/>
    <property type="match status" value="1"/>
</dbReference>
<gene>
    <name evidence="1" type="ORF">FNB15_18555</name>
</gene>
<accession>A0A516H620</accession>
<dbReference type="Gene3D" id="2.30.110.10">
    <property type="entry name" value="Electron Transport, Fmn-binding Protein, Chain A"/>
    <property type="match status" value="1"/>
</dbReference>
<proteinExistence type="predicted"/>
<keyword evidence="2" id="KW-1185">Reference proteome</keyword>